<dbReference type="Proteomes" id="UP000156915">
    <property type="component" value="Segment"/>
</dbReference>
<accession>Q6VGV0</accession>
<dbReference type="EMBL" id="AY339865">
    <property type="protein sequence ID" value="AAQ19294.1"/>
    <property type="molecule type" value="Genomic_DNA"/>
</dbReference>
<protein>
    <submittedName>
        <fullName evidence="1">L2 pVII</fullName>
    </submittedName>
</protein>
<reference evidence="1 2" key="1">
    <citation type="journal article" date="2003" name="BioProcessing">
        <title>The Complete Nucleic Acid Sequence of the Adenovirus Type 5 Reference Material (ARM) Genome.</title>
        <authorList>
            <person name="Sugarman B.J."/>
            <person name="Hutchins B.M."/>
            <person name="McAllister D.L."/>
            <person name="Lu F."/>
            <person name="Thomas B.K."/>
            <person name="Sugarman B.J."/>
        </authorList>
    </citation>
    <scope>NUCLEOTIDE SEQUENCE [LARGE SCALE GENOMIC DNA]</scope>
</reference>
<name>Q6VGV0_ADE05</name>
<organism evidence="1 2">
    <name type="scientific">Human adenovirus C serotype 5</name>
    <name type="common">HAdV-5</name>
    <name type="synonym">Human adenovirus 5</name>
    <dbReference type="NCBI Taxonomy" id="28285"/>
    <lineage>
        <taxon>Viruses</taxon>
        <taxon>Varidnaviria</taxon>
        <taxon>Bamfordvirae</taxon>
        <taxon>Preplasmiviricota</taxon>
        <taxon>Polisuviricotina</taxon>
        <taxon>Pharingeaviricetes</taxon>
        <taxon>Rowavirales</taxon>
        <taxon>Adenoviridae</taxon>
        <taxon>Mastadenovirus</taxon>
        <taxon>Mastadenovirus caesari</taxon>
        <taxon>Human mastadenovirus C</taxon>
    </lineage>
</organism>
<sequence>MRAARRLAAGIVTVPPRSRRRAAAAAAAAISAMTQGRRGNVYWVRDSVSGLRVPVRTRPPRN</sequence>
<organismHost>
    <name type="scientific">Homo sapiens</name>
    <name type="common">Human</name>
    <dbReference type="NCBI Taxonomy" id="9606"/>
</organismHost>
<evidence type="ECO:0000313" key="1">
    <source>
        <dbReference type="EMBL" id="AAQ19294.1"/>
    </source>
</evidence>
<evidence type="ECO:0000313" key="2">
    <source>
        <dbReference type="Proteomes" id="UP000156915"/>
    </source>
</evidence>
<proteinExistence type="predicted"/>